<sequence length="302" mass="35372">MKRYFIYFLLLFAILSNYLFAIRNDYYFDVSPLIQKDKMFSIGIGGVFEEYNSWFQDGKLYILDPYNQNISRRDIYFTIAPFFNIRPIRFVEIGASASFLYQRQDSRNDLTAMTNKTDSFGFKDIDANIKITMVDWYLSIGAKFGFSYSFAKSSFLYEQARDNFNFYGNIMIAGVPKVIPVNFLFCYIFDTRDNLLTDILRYGEIIGGVELITSPFITIYTGVSYLFPYTKDFTLTYVEPFVKVKATVSDFLYMTVSYNKIVWGSGNIPNTSTFNFSIEYMFYSPKWSWWHIGELGKKNKSK</sequence>
<protein>
    <recommendedName>
        <fullName evidence="3">Toxin A</fullName>
    </recommendedName>
</protein>
<dbReference type="Proteomes" id="UP000310168">
    <property type="component" value="Unassembled WGS sequence"/>
</dbReference>
<accession>A0ABY2TNZ9</accession>
<evidence type="ECO:0000313" key="1">
    <source>
        <dbReference type="EMBL" id="TKZ31722.1"/>
    </source>
</evidence>
<dbReference type="EMBL" id="SJDU01000300">
    <property type="protein sequence ID" value="TKZ31722.1"/>
    <property type="molecule type" value="Genomic_DNA"/>
</dbReference>
<reference evidence="1 2" key="1">
    <citation type="journal article" date="2019" name="Anaerobe">
        <title>Brachyspira catarrhinii sp. nov., an anaerobic intestinal spirochaete isolated from vervet monkeys may have been misidentified as Brachyspira aalborgi in previous studies.</title>
        <authorList>
            <person name="Phillips N.D."/>
            <person name="La T."/>
            <person name="Hampson D.J."/>
        </authorList>
    </citation>
    <scope>NUCLEOTIDE SEQUENCE [LARGE SCALE GENOMIC DNA]</scope>
    <source>
        <strain evidence="1 2">Z12</strain>
    </source>
</reference>
<name>A0ABY2TNZ9_9SPIR</name>
<proteinExistence type="predicted"/>
<dbReference type="RefSeq" id="WP_137998950.1">
    <property type="nucleotide sequence ID" value="NZ_SJDU01000300.1"/>
</dbReference>
<organism evidence="1 2">
    <name type="scientific">Brachyspira catarrhinii</name>
    <dbReference type="NCBI Taxonomy" id="2528966"/>
    <lineage>
        <taxon>Bacteria</taxon>
        <taxon>Pseudomonadati</taxon>
        <taxon>Spirochaetota</taxon>
        <taxon>Spirochaetia</taxon>
        <taxon>Brachyspirales</taxon>
        <taxon>Brachyspiraceae</taxon>
        <taxon>Brachyspira</taxon>
    </lineage>
</organism>
<comment type="caution">
    <text evidence="1">The sequence shown here is derived from an EMBL/GenBank/DDBJ whole genome shotgun (WGS) entry which is preliminary data.</text>
</comment>
<evidence type="ECO:0000313" key="2">
    <source>
        <dbReference type="Proteomes" id="UP000310168"/>
    </source>
</evidence>
<keyword evidence="2" id="KW-1185">Reference proteome</keyword>
<gene>
    <name evidence="1" type="ORF">EZH24_09685</name>
</gene>
<evidence type="ECO:0008006" key="3">
    <source>
        <dbReference type="Google" id="ProtNLM"/>
    </source>
</evidence>